<evidence type="ECO:0000313" key="3">
    <source>
        <dbReference type="EMBL" id="KAK5577916.1"/>
    </source>
</evidence>
<protein>
    <recommendedName>
        <fullName evidence="5">t-SNARE coiled-coil homology domain-containing protein</fullName>
    </recommendedName>
</protein>
<accession>A0AAN7TY55</accession>
<dbReference type="Gene3D" id="1.20.58.70">
    <property type="match status" value="1"/>
</dbReference>
<feature type="transmembrane region" description="Helical" evidence="2">
    <location>
        <begin position="326"/>
        <end position="345"/>
    </location>
</feature>
<dbReference type="AlphaFoldDB" id="A0AAN7TY55"/>
<comment type="caution">
    <text evidence="3">The sequence shown here is derived from an EMBL/GenBank/DDBJ whole genome shotgun (WGS) entry which is preliminary data.</text>
</comment>
<evidence type="ECO:0008006" key="5">
    <source>
        <dbReference type="Google" id="ProtNLM"/>
    </source>
</evidence>
<evidence type="ECO:0000256" key="1">
    <source>
        <dbReference type="SAM" id="MobiDB-lite"/>
    </source>
</evidence>
<proteinExistence type="predicted"/>
<dbReference type="GO" id="GO:0016020">
    <property type="term" value="C:membrane"/>
    <property type="evidence" value="ECO:0007669"/>
    <property type="project" value="InterPro"/>
</dbReference>
<organism evidence="3 4">
    <name type="scientific">Dictyostelium firmibasis</name>
    <dbReference type="NCBI Taxonomy" id="79012"/>
    <lineage>
        <taxon>Eukaryota</taxon>
        <taxon>Amoebozoa</taxon>
        <taxon>Evosea</taxon>
        <taxon>Eumycetozoa</taxon>
        <taxon>Dictyostelia</taxon>
        <taxon>Dictyosteliales</taxon>
        <taxon>Dictyosteliaceae</taxon>
        <taxon>Dictyostelium</taxon>
    </lineage>
</organism>
<dbReference type="GO" id="GO:0016192">
    <property type="term" value="P:vesicle-mediated transport"/>
    <property type="evidence" value="ECO:0007669"/>
    <property type="project" value="InterPro"/>
</dbReference>
<keyword evidence="2" id="KW-0472">Membrane</keyword>
<feature type="region of interest" description="Disordered" evidence="1">
    <location>
        <begin position="34"/>
        <end position="54"/>
    </location>
</feature>
<keyword evidence="4" id="KW-1185">Reference proteome</keyword>
<sequence>MTTRDNTQSFLLMRAKCKNGGIIIKNNKQLDSGYERLEDDNNNNSDNNKNNENDYHSIPLNKIETEININILPQWIQKLNDIDENIKKIISLIEKFKKYLKEDKDKILSEDIEMESRIDCERSIEIITMETIRLFQKTYEMIKNLNKSNNSSQSENKMKKNTQRMKSLRLKSLLIFFKQIQRSYLSLLKKVSNLQRSLSSSFLYKSGEYDINGHYNDHHHVGSGDHHEEDDHDNEEDHDDVMEELNEMATTLMERKRVSQLIKETSHLIQDISLMCVKKDSLFDRIDYNLNDGEELEFANTTIICGDGITHGYYNSKLEKERKKKLSLILIFAVLVIVILFIFIIKYI</sequence>
<gene>
    <name evidence="3" type="ORF">RB653_002864</name>
</gene>
<feature type="compositionally biased region" description="Basic and acidic residues" evidence="1">
    <location>
        <begin position="215"/>
        <end position="229"/>
    </location>
</feature>
<dbReference type="Proteomes" id="UP001344447">
    <property type="component" value="Unassembled WGS sequence"/>
</dbReference>
<name>A0AAN7TY55_9MYCE</name>
<dbReference type="InterPro" id="IPR010989">
    <property type="entry name" value="SNARE"/>
</dbReference>
<feature type="region of interest" description="Disordered" evidence="1">
    <location>
        <begin position="215"/>
        <end position="239"/>
    </location>
</feature>
<dbReference type="EMBL" id="JAVFKY010000004">
    <property type="protein sequence ID" value="KAK5577916.1"/>
    <property type="molecule type" value="Genomic_DNA"/>
</dbReference>
<keyword evidence="2" id="KW-1133">Transmembrane helix</keyword>
<reference evidence="3 4" key="1">
    <citation type="submission" date="2023-11" db="EMBL/GenBank/DDBJ databases">
        <title>Dfirmibasis_genome.</title>
        <authorList>
            <person name="Edelbroek B."/>
            <person name="Kjellin J."/>
            <person name="Jerlstrom-Hultqvist J."/>
            <person name="Soderbom F."/>
        </authorList>
    </citation>
    <scope>NUCLEOTIDE SEQUENCE [LARGE SCALE GENOMIC DNA]</scope>
    <source>
        <strain evidence="3 4">TNS-C-14</strain>
    </source>
</reference>
<feature type="compositionally biased region" description="Acidic residues" evidence="1">
    <location>
        <begin position="230"/>
        <end position="239"/>
    </location>
</feature>
<evidence type="ECO:0000256" key="2">
    <source>
        <dbReference type="SAM" id="Phobius"/>
    </source>
</evidence>
<dbReference type="SUPFAM" id="SSF47661">
    <property type="entry name" value="t-snare proteins"/>
    <property type="match status" value="1"/>
</dbReference>
<evidence type="ECO:0000313" key="4">
    <source>
        <dbReference type="Proteomes" id="UP001344447"/>
    </source>
</evidence>
<keyword evidence="2" id="KW-0812">Transmembrane</keyword>